<dbReference type="EMBL" id="VTPC01090141">
    <property type="protein sequence ID" value="KAF2884730.1"/>
    <property type="molecule type" value="Genomic_DNA"/>
</dbReference>
<evidence type="ECO:0000313" key="2">
    <source>
        <dbReference type="EMBL" id="KAF2884730.1"/>
    </source>
</evidence>
<feature type="region of interest" description="Disordered" evidence="1">
    <location>
        <begin position="179"/>
        <end position="219"/>
    </location>
</feature>
<comment type="caution">
    <text evidence="2">The sequence shown here is derived from an EMBL/GenBank/DDBJ whole genome shotgun (WGS) entry which is preliminary data.</text>
</comment>
<dbReference type="AlphaFoldDB" id="A0A8K0FXY3"/>
<feature type="compositionally biased region" description="Basic residues" evidence="1">
    <location>
        <begin position="26"/>
        <end position="43"/>
    </location>
</feature>
<feature type="region of interest" description="Disordered" evidence="1">
    <location>
        <begin position="1"/>
        <end position="54"/>
    </location>
</feature>
<feature type="compositionally biased region" description="Basic and acidic residues" evidence="1">
    <location>
        <begin position="8"/>
        <end position="19"/>
    </location>
</feature>
<reference evidence="2" key="1">
    <citation type="submission" date="2019-08" db="EMBL/GenBank/DDBJ databases">
        <title>The genome of the North American firefly Photinus pyralis.</title>
        <authorList>
            <consortium name="Photinus pyralis genome working group"/>
            <person name="Fallon T.R."/>
            <person name="Sander Lower S.E."/>
            <person name="Weng J.-K."/>
        </authorList>
    </citation>
    <scope>NUCLEOTIDE SEQUENCE</scope>
    <source>
        <strain evidence="2">TRF0915ILg1</strain>
        <tissue evidence="2">Whole body</tissue>
    </source>
</reference>
<evidence type="ECO:0000313" key="3">
    <source>
        <dbReference type="Proteomes" id="UP000801492"/>
    </source>
</evidence>
<evidence type="ECO:0000256" key="1">
    <source>
        <dbReference type="SAM" id="MobiDB-lite"/>
    </source>
</evidence>
<dbReference type="Proteomes" id="UP000801492">
    <property type="component" value="Unassembled WGS sequence"/>
</dbReference>
<name>A0A8K0FXY3_IGNLU</name>
<accession>A0A8K0FXY3</accession>
<protein>
    <submittedName>
        <fullName evidence="2">Uncharacterized protein</fullName>
    </submittedName>
</protein>
<proteinExistence type="predicted"/>
<keyword evidence="3" id="KW-1185">Reference proteome</keyword>
<feature type="compositionally biased region" description="Basic and acidic residues" evidence="1">
    <location>
        <begin position="44"/>
        <end position="54"/>
    </location>
</feature>
<sequence length="219" mass="25774">MDTDSTDDSNKRSRSRGGEQIEPFGKSRKTTRTPTKQRKRNKGNRYEQRESRKEIELLNQENKALKLKCDRIEKNENIRKEQSNAQKKMKHLETEKRENDVVMYGLKINTSNTRDLTNAIRITNFMDKTLEVQMQVKAARKLGKKTYLIELSTAEDKERITQNKYKLKNKTNDRIYINHDLSEREKNNAKGNKAEGTEREEKQKPVKIADSKLTIQNEE</sequence>
<dbReference type="OrthoDB" id="6782755at2759"/>
<organism evidence="2 3">
    <name type="scientific">Ignelater luminosus</name>
    <name type="common">Cucubano</name>
    <name type="synonym">Pyrophorus luminosus</name>
    <dbReference type="NCBI Taxonomy" id="2038154"/>
    <lineage>
        <taxon>Eukaryota</taxon>
        <taxon>Metazoa</taxon>
        <taxon>Ecdysozoa</taxon>
        <taxon>Arthropoda</taxon>
        <taxon>Hexapoda</taxon>
        <taxon>Insecta</taxon>
        <taxon>Pterygota</taxon>
        <taxon>Neoptera</taxon>
        <taxon>Endopterygota</taxon>
        <taxon>Coleoptera</taxon>
        <taxon>Polyphaga</taxon>
        <taxon>Elateriformia</taxon>
        <taxon>Elateroidea</taxon>
        <taxon>Elateridae</taxon>
        <taxon>Agrypninae</taxon>
        <taxon>Pyrophorini</taxon>
        <taxon>Ignelater</taxon>
    </lineage>
</organism>
<feature type="compositionally biased region" description="Basic and acidic residues" evidence="1">
    <location>
        <begin position="179"/>
        <end position="210"/>
    </location>
</feature>
<gene>
    <name evidence="2" type="ORF">ILUMI_21456</name>
</gene>